<organism evidence="1 2">
    <name type="scientific">Kosakonia oryziphila</name>
    <dbReference type="NCBI Taxonomy" id="1005667"/>
    <lineage>
        <taxon>Bacteria</taxon>
        <taxon>Pseudomonadati</taxon>
        <taxon>Pseudomonadota</taxon>
        <taxon>Gammaproteobacteria</taxon>
        <taxon>Enterobacterales</taxon>
        <taxon>Enterobacteriaceae</taxon>
        <taxon>Kosakonia</taxon>
    </lineage>
</organism>
<proteinExistence type="predicted"/>
<dbReference type="Proteomes" id="UP000198515">
    <property type="component" value="Unassembled WGS sequence"/>
</dbReference>
<keyword evidence="2" id="KW-1185">Reference proteome</keyword>
<dbReference type="AlphaFoldDB" id="A0A1C4F894"/>
<evidence type="ECO:0000313" key="2">
    <source>
        <dbReference type="Proteomes" id="UP000198515"/>
    </source>
</evidence>
<sequence>MVVTIILTSTSFPQGYSPCSSFFNGCYKHSLQAKALQISEKMFKRLISNEFKTTNREHPAKKIRCIGNTYF</sequence>
<dbReference type="EMBL" id="FMBC01000033">
    <property type="protein sequence ID" value="SCC52217.1"/>
    <property type="molecule type" value="Genomic_DNA"/>
</dbReference>
<accession>A0A1C4F894</accession>
<protein>
    <submittedName>
        <fullName evidence="1">Uncharacterized protein</fullName>
    </submittedName>
</protein>
<name>A0A1C4F894_9ENTR</name>
<reference evidence="2" key="1">
    <citation type="submission" date="2016-08" db="EMBL/GenBank/DDBJ databases">
        <authorList>
            <person name="Varghese N."/>
            <person name="Submissions Spin"/>
        </authorList>
    </citation>
    <scope>NUCLEOTIDE SEQUENCE [LARGE SCALE GENOMIC DNA]</scope>
    <source>
        <strain evidence="2">REICA_142</strain>
    </source>
</reference>
<evidence type="ECO:0000313" key="1">
    <source>
        <dbReference type="EMBL" id="SCC52217.1"/>
    </source>
</evidence>
<gene>
    <name evidence="1" type="ORF">GA0061070_103311</name>
</gene>